<feature type="compositionally biased region" description="Low complexity" evidence="1">
    <location>
        <begin position="297"/>
        <end position="309"/>
    </location>
</feature>
<sequence>MFFLSSPPQPPPTQFQPQYFGASNNPFAFQQHAPLTPSPLRTSYNANHGLRRPRLCGSMSKNDQQTNYGVENKAFSLSSPISRGIQEEDFENLPETAQENTAHPSEHLKPFSFSSPTPTASTTFFTPSTTAGPTTAVTAPTSRYEARSRASTPNSLLQNHATTRRADTRAKFLDRIRTRRDEGFGRDDKLLRADYLEERRAWETEMRLLDNGAGVEVEEEEELDENMAMSGVVADAESGVPGKGVGEEEGQMSPTEEKEIEELLELWDGEGNGFADQADGDGDSQEWDEVFMEVLSQEQQHQQPQTAAQDPRTGPDGEAVGDTDMDLS</sequence>
<name>A0A0N1GZH0_9EURO</name>
<dbReference type="Proteomes" id="UP000038010">
    <property type="component" value="Unassembled WGS sequence"/>
</dbReference>
<organism evidence="2 3">
    <name type="scientific">Cyphellophora attinorum</name>
    <dbReference type="NCBI Taxonomy" id="1664694"/>
    <lineage>
        <taxon>Eukaryota</taxon>
        <taxon>Fungi</taxon>
        <taxon>Dikarya</taxon>
        <taxon>Ascomycota</taxon>
        <taxon>Pezizomycotina</taxon>
        <taxon>Eurotiomycetes</taxon>
        <taxon>Chaetothyriomycetidae</taxon>
        <taxon>Chaetothyriales</taxon>
        <taxon>Cyphellophoraceae</taxon>
        <taxon>Cyphellophora</taxon>
    </lineage>
</organism>
<dbReference type="STRING" id="1664694.A0A0N1GZH0"/>
<feature type="compositionally biased region" description="Low complexity" evidence="1">
    <location>
        <begin position="110"/>
        <end position="142"/>
    </location>
</feature>
<dbReference type="EMBL" id="LFJN01000030">
    <property type="protein sequence ID" value="KPI36577.1"/>
    <property type="molecule type" value="Genomic_DNA"/>
</dbReference>
<feature type="compositionally biased region" description="Polar residues" evidence="1">
    <location>
        <begin position="149"/>
        <end position="161"/>
    </location>
</feature>
<accession>A0A0N1GZH0</accession>
<evidence type="ECO:0000313" key="3">
    <source>
        <dbReference type="Proteomes" id="UP000038010"/>
    </source>
</evidence>
<feature type="region of interest" description="Disordered" evidence="1">
    <location>
        <begin position="235"/>
        <end position="257"/>
    </location>
</feature>
<feature type="region of interest" description="Disordered" evidence="1">
    <location>
        <begin position="1"/>
        <end position="23"/>
    </location>
</feature>
<dbReference type="RefSeq" id="XP_017996540.1">
    <property type="nucleotide sequence ID" value="XM_018144544.1"/>
</dbReference>
<proteinExistence type="predicted"/>
<reference evidence="2 3" key="1">
    <citation type="submission" date="2015-06" db="EMBL/GenBank/DDBJ databases">
        <title>Draft genome of the ant-associated black yeast Phialophora attae CBS 131958.</title>
        <authorList>
            <person name="Moreno L.F."/>
            <person name="Stielow B.J."/>
            <person name="de Hoog S."/>
            <person name="Vicente V.A."/>
            <person name="Weiss V.A."/>
            <person name="de Vries M."/>
            <person name="Cruz L.M."/>
            <person name="Souza E.M."/>
        </authorList>
    </citation>
    <scope>NUCLEOTIDE SEQUENCE [LARGE SCALE GENOMIC DNA]</scope>
    <source>
        <strain evidence="2 3">CBS 131958</strain>
    </source>
</reference>
<evidence type="ECO:0000313" key="2">
    <source>
        <dbReference type="EMBL" id="KPI36577.1"/>
    </source>
</evidence>
<evidence type="ECO:0000256" key="1">
    <source>
        <dbReference type="SAM" id="MobiDB-lite"/>
    </source>
</evidence>
<comment type="caution">
    <text evidence="2">The sequence shown here is derived from an EMBL/GenBank/DDBJ whole genome shotgun (WGS) entry which is preliminary data.</text>
</comment>
<dbReference type="VEuPathDB" id="FungiDB:AB675_4407"/>
<dbReference type="AlphaFoldDB" id="A0A0N1GZH0"/>
<feature type="compositionally biased region" description="Acidic residues" evidence="1">
    <location>
        <begin position="319"/>
        <end position="328"/>
    </location>
</feature>
<dbReference type="GeneID" id="28736424"/>
<keyword evidence="3" id="KW-1185">Reference proteome</keyword>
<feature type="region of interest" description="Disordered" evidence="1">
    <location>
        <begin position="95"/>
        <end position="163"/>
    </location>
</feature>
<feature type="region of interest" description="Disordered" evidence="1">
    <location>
        <begin position="294"/>
        <end position="328"/>
    </location>
</feature>
<gene>
    <name evidence="2" type="ORF">AB675_4407</name>
</gene>
<protein>
    <submittedName>
        <fullName evidence="2">Uncharacterized protein</fullName>
    </submittedName>
</protein>